<evidence type="ECO:0000259" key="1">
    <source>
        <dbReference type="PROSITE" id="PS50142"/>
    </source>
</evidence>
<dbReference type="AlphaFoldDB" id="A0A0W8FF60"/>
<dbReference type="PROSITE" id="PS50142">
    <property type="entry name" value="RNASE_3_2"/>
    <property type="match status" value="1"/>
</dbReference>
<dbReference type="SUPFAM" id="SSF69065">
    <property type="entry name" value="RNase III domain-like"/>
    <property type="match status" value="1"/>
</dbReference>
<comment type="caution">
    <text evidence="2">The sequence shown here is derived from an EMBL/GenBank/DDBJ whole genome shotgun (WGS) entry which is preliminary data.</text>
</comment>
<dbReference type="GO" id="GO:0006396">
    <property type="term" value="P:RNA processing"/>
    <property type="evidence" value="ECO:0007669"/>
    <property type="project" value="InterPro"/>
</dbReference>
<dbReference type="GO" id="GO:0004525">
    <property type="term" value="F:ribonuclease III activity"/>
    <property type="evidence" value="ECO:0007669"/>
    <property type="project" value="InterPro"/>
</dbReference>
<dbReference type="Pfam" id="PF00636">
    <property type="entry name" value="Ribonuclease_3"/>
    <property type="match status" value="1"/>
</dbReference>
<proteinExistence type="predicted"/>
<sequence length="231" mass="25954">MHESFQWKRVDIEAKLNLLRQGVAAGCAANPVTGRRERKKIEGWIRDLDSMQKKIGAIQGGIRHAIERDLGYRLNDPEMLAIAMFQQSTRNLFDEIRLHAQGSGGCGLSEEELRELAALPEAAKVLAWIGDAALKIGLLPEIWNPSMAEVGFLTERRKAYDRNANLAHLCDRWSLYEHRIHFDPSEERSRRRLNHLKGTLVESVYGMLFLQGGLKAIAPAARLLKPGGVLP</sequence>
<gene>
    <name evidence="2" type="ORF">ASZ90_010846</name>
</gene>
<reference evidence="2" key="1">
    <citation type="journal article" date="2015" name="Proc. Natl. Acad. Sci. U.S.A.">
        <title>Networks of energetic and metabolic interactions define dynamics in microbial communities.</title>
        <authorList>
            <person name="Embree M."/>
            <person name="Liu J.K."/>
            <person name="Al-Bassam M.M."/>
            <person name="Zengler K."/>
        </authorList>
    </citation>
    <scope>NUCLEOTIDE SEQUENCE</scope>
</reference>
<dbReference type="InterPro" id="IPR000999">
    <property type="entry name" value="RNase_III_dom"/>
</dbReference>
<feature type="domain" description="RNase III" evidence="1">
    <location>
        <begin position="63"/>
        <end position="213"/>
    </location>
</feature>
<organism evidence="2">
    <name type="scientific">hydrocarbon metagenome</name>
    <dbReference type="NCBI Taxonomy" id="938273"/>
    <lineage>
        <taxon>unclassified sequences</taxon>
        <taxon>metagenomes</taxon>
        <taxon>ecological metagenomes</taxon>
    </lineage>
</organism>
<name>A0A0W8FF60_9ZZZZ</name>
<evidence type="ECO:0000313" key="2">
    <source>
        <dbReference type="EMBL" id="KUG19425.1"/>
    </source>
</evidence>
<accession>A0A0W8FF60</accession>
<dbReference type="InterPro" id="IPR036389">
    <property type="entry name" value="RNase_III_sf"/>
</dbReference>
<protein>
    <recommendedName>
        <fullName evidence="1">RNase III domain-containing protein</fullName>
    </recommendedName>
</protein>
<dbReference type="EMBL" id="LNQE01001292">
    <property type="protein sequence ID" value="KUG19425.1"/>
    <property type="molecule type" value="Genomic_DNA"/>
</dbReference>
<dbReference type="Gene3D" id="1.10.1520.10">
    <property type="entry name" value="Ribonuclease III domain"/>
    <property type="match status" value="1"/>
</dbReference>